<dbReference type="InterPro" id="IPR052929">
    <property type="entry name" value="RNase_H-like_EbsB-rel"/>
</dbReference>
<dbReference type="GO" id="GO:0004523">
    <property type="term" value="F:RNA-DNA hybrid ribonuclease activity"/>
    <property type="evidence" value="ECO:0007669"/>
    <property type="project" value="InterPro"/>
</dbReference>
<dbReference type="PANTHER" id="PTHR47074:SF48">
    <property type="entry name" value="POLYNUCLEOTIDYL TRANSFERASE, RIBONUCLEASE H-LIKE SUPERFAMILY PROTEIN"/>
    <property type="match status" value="1"/>
</dbReference>
<name>A0AAN7INX8_QUERU</name>
<evidence type="ECO:0000313" key="3">
    <source>
        <dbReference type="Proteomes" id="UP001324115"/>
    </source>
</evidence>
<dbReference type="InterPro" id="IPR044730">
    <property type="entry name" value="RNase_H-like_dom_plant"/>
</dbReference>
<organism evidence="2 3">
    <name type="scientific">Quercus rubra</name>
    <name type="common">Northern red oak</name>
    <name type="synonym">Quercus borealis</name>
    <dbReference type="NCBI Taxonomy" id="3512"/>
    <lineage>
        <taxon>Eukaryota</taxon>
        <taxon>Viridiplantae</taxon>
        <taxon>Streptophyta</taxon>
        <taxon>Embryophyta</taxon>
        <taxon>Tracheophyta</taxon>
        <taxon>Spermatophyta</taxon>
        <taxon>Magnoliopsida</taxon>
        <taxon>eudicotyledons</taxon>
        <taxon>Gunneridae</taxon>
        <taxon>Pentapetalae</taxon>
        <taxon>rosids</taxon>
        <taxon>fabids</taxon>
        <taxon>Fagales</taxon>
        <taxon>Fagaceae</taxon>
        <taxon>Quercus</taxon>
    </lineage>
</organism>
<dbReference type="InterPro" id="IPR002156">
    <property type="entry name" value="RNaseH_domain"/>
</dbReference>
<proteinExistence type="predicted"/>
<reference evidence="2 3" key="1">
    <citation type="journal article" date="2023" name="G3 (Bethesda)">
        <title>A haplotype-resolved chromosome-scale genome for Quercus rubra L. provides insights into the genetics of adaptive traits for red oak species.</title>
        <authorList>
            <person name="Kapoor B."/>
            <person name="Jenkins J."/>
            <person name="Schmutz J."/>
            <person name="Zhebentyayeva T."/>
            <person name="Kuelheim C."/>
            <person name="Coggeshall M."/>
            <person name="Heim C."/>
            <person name="Lasky J.R."/>
            <person name="Leites L."/>
            <person name="Islam-Faridi N."/>
            <person name="Romero-Severson J."/>
            <person name="DeLeo V.L."/>
            <person name="Lucas S.M."/>
            <person name="Lazic D."/>
            <person name="Gailing O."/>
            <person name="Carlson J."/>
            <person name="Staton M."/>
        </authorList>
    </citation>
    <scope>NUCLEOTIDE SEQUENCE [LARGE SCALE GENOMIC DNA]</scope>
    <source>
        <strain evidence="2">Pseudo-F2</strain>
    </source>
</reference>
<dbReference type="SUPFAM" id="SSF53098">
    <property type="entry name" value="Ribonuclease H-like"/>
    <property type="match status" value="1"/>
</dbReference>
<feature type="domain" description="RNase H type-1" evidence="1">
    <location>
        <begin position="211"/>
        <end position="293"/>
    </location>
</feature>
<dbReference type="EMBL" id="JAXUIC010000007">
    <property type="protein sequence ID" value="KAK4581247.1"/>
    <property type="molecule type" value="Genomic_DNA"/>
</dbReference>
<evidence type="ECO:0000259" key="1">
    <source>
        <dbReference type="Pfam" id="PF13456"/>
    </source>
</evidence>
<keyword evidence="3" id="KW-1185">Reference proteome</keyword>
<comment type="caution">
    <text evidence="2">The sequence shown here is derived from an EMBL/GenBank/DDBJ whole genome shotgun (WGS) entry which is preliminary data.</text>
</comment>
<gene>
    <name evidence="2" type="ORF">RGQ29_024784</name>
</gene>
<sequence>MEALDAQKGSYGRNVLKEGIRWQVGDARVCSLLKPDSKEWNQEALQALFVPRDISLIQSIPLASIPTNDKLFWPFTPSSAYIVKSGYRFLYNAQSLDNGDYQLESNGLWKQVWNLGVQPKHDLEDILHAIWGCPLLSPIWNHQSCWNFRDTKVFMSFKELVEFVIDEDKDLALFATTVWYICHKTPELEATTLAKGCGIHGGETYFTYLILAVEVLAAIHALKLALELGHLSIILEGDSKVAIDAFWSKQQSLTKCGHLIEEAKWLVNQFEAVKFNYVPRKCNIAAHNIARYARHVSKCAVWMKDVPPHLSIVIQVDSTTA</sequence>
<dbReference type="GO" id="GO:0003676">
    <property type="term" value="F:nucleic acid binding"/>
    <property type="evidence" value="ECO:0007669"/>
    <property type="project" value="InterPro"/>
</dbReference>
<dbReference type="InterPro" id="IPR036397">
    <property type="entry name" value="RNaseH_sf"/>
</dbReference>
<evidence type="ECO:0000313" key="2">
    <source>
        <dbReference type="EMBL" id="KAK4581247.1"/>
    </source>
</evidence>
<dbReference type="Gene3D" id="3.30.420.10">
    <property type="entry name" value="Ribonuclease H-like superfamily/Ribonuclease H"/>
    <property type="match status" value="1"/>
</dbReference>
<dbReference type="InterPro" id="IPR012337">
    <property type="entry name" value="RNaseH-like_sf"/>
</dbReference>
<dbReference type="Pfam" id="PF13456">
    <property type="entry name" value="RVT_3"/>
    <property type="match status" value="1"/>
</dbReference>
<dbReference type="Proteomes" id="UP001324115">
    <property type="component" value="Unassembled WGS sequence"/>
</dbReference>
<dbReference type="AlphaFoldDB" id="A0AAN7INX8"/>
<dbReference type="CDD" id="cd06222">
    <property type="entry name" value="RNase_H_like"/>
    <property type="match status" value="1"/>
</dbReference>
<accession>A0AAN7INX8</accession>
<protein>
    <recommendedName>
        <fullName evidence="1">RNase H type-1 domain-containing protein</fullName>
    </recommendedName>
</protein>
<dbReference type="PANTHER" id="PTHR47074">
    <property type="entry name" value="BNAC02G40300D PROTEIN"/>
    <property type="match status" value="1"/>
</dbReference>